<keyword evidence="3" id="KW-0732">Signal</keyword>
<evidence type="ECO:0000256" key="1">
    <source>
        <dbReference type="SAM" id="Coils"/>
    </source>
</evidence>
<accession>F4MNX8</accession>
<dbReference type="HOGENOM" id="CLU_371248_0_0_14"/>
<dbReference type="OrthoDB" id="402581at2"/>
<dbReference type="Gene3D" id="1.10.287.1490">
    <property type="match status" value="1"/>
</dbReference>
<dbReference type="PROSITE" id="PS51257">
    <property type="entry name" value="PROKAR_LIPOPROTEIN"/>
    <property type="match status" value="1"/>
</dbReference>
<dbReference type="KEGG" id="mml:MLC_0820"/>
<dbReference type="AlphaFoldDB" id="F4MNX8"/>
<name>F4MNX8_MYCML</name>
<reference evidence="5" key="2">
    <citation type="journal article" date="2011" name="BMC Genomics">
        <title>Mycoplasma mycoides, from mycoides Small Colony to capri. A microevolutionary perspective.</title>
        <authorList>
            <person name="Thiaucourt F."/>
            <person name="Manso-Silvan L."/>
            <person name="Salah W."/>
            <person name="Barbe V."/>
            <person name="Berger A."/>
            <person name="Jacob D."/>
            <person name="Breton M."/>
            <person name="Dupuy V."/>
            <person name="Lomenech A.M."/>
            <person name="Blanchard A."/>
            <person name="Sirand-Pugnet P."/>
        </authorList>
    </citation>
    <scope>NUCLEOTIDE SEQUENCE [LARGE SCALE GENOMIC DNA]</scope>
    <source>
        <strain evidence="5">95010</strain>
    </source>
</reference>
<feature type="coiled-coil region" evidence="1">
    <location>
        <begin position="112"/>
        <end position="143"/>
    </location>
</feature>
<evidence type="ECO:0008006" key="6">
    <source>
        <dbReference type="Google" id="ProtNLM"/>
    </source>
</evidence>
<feature type="region of interest" description="Disordered" evidence="2">
    <location>
        <begin position="27"/>
        <end position="97"/>
    </location>
</feature>
<evidence type="ECO:0000313" key="4">
    <source>
        <dbReference type="EMBL" id="CBW53810.1"/>
    </source>
</evidence>
<feature type="compositionally biased region" description="Basic and acidic residues" evidence="2">
    <location>
        <begin position="46"/>
        <end position="61"/>
    </location>
</feature>
<keyword evidence="1" id="KW-0175">Coiled coil</keyword>
<dbReference type="NCBIfam" id="NF038029">
    <property type="entry name" value="LP_plasma"/>
    <property type="match status" value="1"/>
</dbReference>
<reference evidence="5" key="1">
    <citation type="journal article" date="2011" name="BMC Genomics">
        <title>Mycoplasma mycoides, from "mycoides Small Colony" to "capri". A microevolutionary perspective.</title>
        <authorList>
            <person name="Thiaucourt F."/>
            <person name="Manso-Silvan L."/>
            <person name="Salah W."/>
            <person name="Barbe V."/>
            <person name="Berger A."/>
            <person name="Jacob D."/>
            <person name="Breton M."/>
            <person name="Dupuy V."/>
            <person name="Lomenech A.M."/>
            <person name="Blanchard A."/>
            <person name="Sirand-Pugnet P."/>
        </authorList>
    </citation>
    <scope>NUCLEOTIDE SEQUENCE [LARGE SCALE GENOMIC DNA]</scope>
    <source>
        <strain evidence="5">95010</strain>
    </source>
</reference>
<protein>
    <recommendedName>
        <fullName evidence="6">Lipoprotein</fullName>
    </recommendedName>
</protein>
<evidence type="ECO:0000256" key="3">
    <source>
        <dbReference type="SAM" id="SignalP"/>
    </source>
</evidence>
<dbReference type="InterPro" id="IPR054816">
    <property type="entry name" value="Lipoprotein_mollicutes-type_CS"/>
</dbReference>
<dbReference type="NCBIfam" id="NF045950">
    <property type="entry name" value="MAG6090_repeat"/>
    <property type="match status" value="5"/>
</dbReference>
<feature type="compositionally biased region" description="Polar residues" evidence="2">
    <location>
        <begin position="28"/>
        <end position="45"/>
    </location>
</feature>
<dbReference type="EMBL" id="FQ377874">
    <property type="protein sequence ID" value="CBW53810.1"/>
    <property type="molecule type" value="Genomic_DNA"/>
</dbReference>
<gene>
    <name evidence="4" type="ORF">MLC_0820</name>
</gene>
<evidence type="ECO:0000256" key="2">
    <source>
        <dbReference type="SAM" id="MobiDB-lite"/>
    </source>
</evidence>
<dbReference type="Proteomes" id="UP000010103">
    <property type="component" value="Chromosome"/>
</dbReference>
<dbReference type="RefSeq" id="WP_013729238.1">
    <property type="nucleotide sequence ID" value="NC_015431.1"/>
</dbReference>
<proteinExistence type="predicted"/>
<organism evidence="4 5">
    <name type="scientific">Mycoplasma mycoides subsp. capri LC str. 95010</name>
    <dbReference type="NCBI Taxonomy" id="862259"/>
    <lineage>
        <taxon>Bacteria</taxon>
        <taxon>Bacillati</taxon>
        <taxon>Mycoplasmatota</taxon>
        <taxon>Mollicutes</taxon>
        <taxon>Mycoplasmataceae</taxon>
        <taxon>Mycoplasma</taxon>
    </lineage>
</organism>
<evidence type="ECO:0000313" key="5">
    <source>
        <dbReference type="Proteomes" id="UP000010103"/>
    </source>
</evidence>
<feature type="coiled-coil region" evidence="1">
    <location>
        <begin position="690"/>
        <end position="788"/>
    </location>
</feature>
<sequence>MKKLLTILGSIMISTSGAALVVACKTPATKQPTNSNENTNQNEPTKPSEKDKDQTDPKKPVEPTNPSNKPENNPTKPSEKDNNQDTPVKPKPATISWNSIFRDSATGADINLNPTKQDLEKEEKRLEELVKNILKDNKKINDEAFNKFIKEHKDWWNKFVKDLKIQIYRDSVSGLDINLNPTKEQLERENERLDKWVKEYLEKNKKENQALLDYLIKTKIDEIFRDSPTGLDINFYLTKEQIEAENKKQEQLIKEILDKNYKDNFANLMAIKASQTVKELFSDEFSDLVKAAIKNRLIKTYSDSITGADINFYLTKEQLEKEVKDILDKNYSDNYARFLEHLASRDTNKLFNDEYTDLIKAVLKNRFIRTYSDSITGDDISWSPTKDQVENHVSTLTKEIEKQLLEKEENESEFGKKEDSLNNLFETTLMNTKKQFEEGKARLDQQIKEYDKKINDLLEQIKQDDNKNKKEKEEENLKELTEWLELAKELESEYAAIEKVYDQKVQEVIGLKDKIEQTEKELEKNKQIASHLNEIKEKISKQEQAYKKDSEEQKSLVKEISEEIKLLESYKKDLVSESDFYDSFFYSNRKDYGFNHEFIDHLTEEIKNNTEVKEQIDKNIKEIEESNTKISTKLNKEKQEAEKAQSDVDQMTQSLDQMNKKKTEIDTYLRENNDEISKIKNFSSLYKNDVRRTQGEIEDSKQKLEELTKKVSEFESQLSQLEMQKSQIQKSISELEKSTNRVISEVESNYKKDLLELDNESNKKEKEINSKIKKLQKMINKLEEKKKQLK</sequence>
<dbReference type="NCBIfam" id="NF045726">
    <property type="entry name" value="XXplasma_LP"/>
    <property type="match status" value="1"/>
</dbReference>
<feature type="compositionally biased region" description="Polar residues" evidence="2">
    <location>
        <begin position="64"/>
        <end position="76"/>
    </location>
</feature>
<feature type="coiled-coil region" evidence="1">
    <location>
        <begin position="386"/>
        <end position="661"/>
    </location>
</feature>
<feature type="chain" id="PRO_5003317572" description="Lipoprotein" evidence="3">
    <location>
        <begin position="19"/>
        <end position="790"/>
    </location>
</feature>
<feature type="signal peptide" evidence="3">
    <location>
        <begin position="1"/>
        <end position="18"/>
    </location>
</feature>